<name>A0ABU8W6B7_9BURK</name>
<keyword evidence="7" id="KW-1185">Reference proteome</keyword>
<evidence type="ECO:0000256" key="3">
    <source>
        <dbReference type="ARBA" id="ARBA00023163"/>
    </source>
</evidence>
<keyword evidence="1" id="KW-0805">Transcription regulation</keyword>
<evidence type="ECO:0000256" key="4">
    <source>
        <dbReference type="SAM" id="MobiDB-lite"/>
    </source>
</evidence>
<dbReference type="PRINTS" id="PR00035">
    <property type="entry name" value="HTHGNTR"/>
</dbReference>
<dbReference type="InterPro" id="IPR036388">
    <property type="entry name" value="WH-like_DNA-bd_sf"/>
</dbReference>
<proteinExistence type="predicted"/>
<dbReference type="SMART" id="SM00895">
    <property type="entry name" value="FCD"/>
    <property type="match status" value="1"/>
</dbReference>
<keyword evidence="2" id="KW-0238">DNA-binding</keyword>
<dbReference type="InterPro" id="IPR000524">
    <property type="entry name" value="Tscrpt_reg_HTH_GntR"/>
</dbReference>
<accession>A0ABU8W6B7</accession>
<dbReference type="SMART" id="SM00345">
    <property type="entry name" value="HTH_GNTR"/>
    <property type="match status" value="1"/>
</dbReference>
<dbReference type="InterPro" id="IPR008920">
    <property type="entry name" value="TF_FadR/GntR_C"/>
</dbReference>
<evidence type="ECO:0000313" key="7">
    <source>
        <dbReference type="Proteomes" id="UP001363010"/>
    </source>
</evidence>
<dbReference type="InterPro" id="IPR011711">
    <property type="entry name" value="GntR_C"/>
</dbReference>
<evidence type="ECO:0000313" key="6">
    <source>
        <dbReference type="EMBL" id="MEJ8825587.1"/>
    </source>
</evidence>
<dbReference type="Gene3D" id="1.20.120.530">
    <property type="entry name" value="GntR ligand-binding domain-like"/>
    <property type="match status" value="1"/>
</dbReference>
<comment type="caution">
    <text evidence="6">The sequence shown here is derived from an EMBL/GenBank/DDBJ whole genome shotgun (WGS) entry which is preliminary data.</text>
</comment>
<feature type="domain" description="HTH gntR-type" evidence="5">
    <location>
        <begin position="3"/>
        <end position="71"/>
    </location>
</feature>
<evidence type="ECO:0000256" key="1">
    <source>
        <dbReference type="ARBA" id="ARBA00023015"/>
    </source>
</evidence>
<dbReference type="PANTHER" id="PTHR43537:SF44">
    <property type="entry name" value="GNTR FAMILY REGULATORY PROTEIN"/>
    <property type="match status" value="1"/>
</dbReference>
<dbReference type="Gene3D" id="1.10.10.10">
    <property type="entry name" value="Winged helix-like DNA-binding domain superfamily/Winged helix DNA-binding domain"/>
    <property type="match status" value="1"/>
</dbReference>
<gene>
    <name evidence="6" type="ORF">WKW80_26770</name>
</gene>
<dbReference type="RefSeq" id="WP_340366615.1">
    <property type="nucleotide sequence ID" value="NZ_JBBKZV010000023.1"/>
</dbReference>
<dbReference type="Pfam" id="PF07729">
    <property type="entry name" value="FCD"/>
    <property type="match status" value="1"/>
</dbReference>
<reference evidence="6 7" key="1">
    <citation type="submission" date="2024-03" db="EMBL/GenBank/DDBJ databases">
        <title>Novel species of the genus Variovorax.</title>
        <authorList>
            <person name="Liu Q."/>
            <person name="Xin Y.-H."/>
        </authorList>
    </citation>
    <scope>NUCLEOTIDE SEQUENCE [LARGE SCALE GENOMIC DNA]</scope>
    <source>
        <strain evidence="6 7">KACC 18501</strain>
    </source>
</reference>
<dbReference type="SUPFAM" id="SSF46785">
    <property type="entry name" value="Winged helix' DNA-binding domain"/>
    <property type="match status" value="1"/>
</dbReference>
<dbReference type="EMBL" id="JBBKZV010000023">
    <property type="protein sequence ID" value="MEJ8825587.1"/>
    <property type="molecule type" value="Genomic_DNA"/>
</dbReference>
<protein>
    <submittedName>
        <fullName evidence="6">FadR/GntR family transcriptional regulator</fullName>
    </submittedName>
</protein>
<keyword evidence="3" id="KW-0804">Transcription</keyword>
<dbReference type="PROSITE" id="PS50949">
    <property type="entry name" value="HTH_GNTR"/>
    <property type="match status" value="1"/>
</dbReference>
<dbReference type="InterPro" id="IPR036390">
    <property type="entry name" value="WH_DNA-bd_sf"/>
</dbReference>
<sequence length="261" mass="28406">MVKNAHGHTVDLLGEAIVAGRYREGGIIPPEPILGEELGVSRTVVREAIKALAAKGLVVTGPKVGSRVLPQDVWNWFDPDVITWQARVGLTPEFLRDLQDLRRVVEPAAVRLAAERATAEDIDEIESAYDGMKSAIENGGDYVTHDLRFHHGLLRAARNRMLTQMSKALNALLRTSFEISTTRSNGPALSLPMHRAVLDAVIAHDGAKAERSVLKLIDGARADIEAVLGSRRRLPRLSRPPPRLKAVAGTAADIHPGSRSR</sequence>
<dbReference type="CDD" id="cd07377">
    <property type="entry name" value="WHTH_GntR"/>
    <property type="match status" value="1"/>
</dbReference>
<feature type="region of interest" description="Disordered" evidence="4">
    <location>
        <begin position="234"/>
        <end position="261"/>
    </location>
</feature>
<evidence type="ECO:0000256" key="2">
    <source>
        <dbReference type="ARBA" id="ARBA00023125"/>
    </source>
</evidence>
<dbReference type="Proteomes" id="UP001363010">
    <property type="component" value="Unassembled WGS sequence"/>
</dbReference>
<organism evidence="6 7">
    <name type="scientific">Variovorax humicola</name>
    <dbReference type="NCBI Taxonomy" id="1769758"/>
    <lineage>
        <taxon>Bacteria</taxon>
        <taxon>Pseudomonadati</taxon>
        <taxon>Pseudomonadota</taxon>
        <taxon>Betaproteobacteria</taxon>
        <taxon>Burkholderiales</taxon>
        <taxon>Comamonadaceae</taxon>
        <taxon>Variovorax</taxon>
    </lineage>
</organism>
<dbReference type="SUPFAM" id="SSF48008">
    <property type="entry name" value="GntR ligand-binding domain-like"/>
    <property type="match status" value="1"/>
</dbReference>
<evidence type="ECO:0000259" key="5">
    <source>
        <dbReference type="PROSITE" id="PS50949"/>
    </source>
</evidence>
<dbReference type="PANTHER" id="PTHR43537">
    <property type="entry name" value="TRANSCRIPTIONAL REGULATOR, GNTR FAMILY"/>
    <property type="match status" value="1"/>
</dbReference>
<dbReference type="Pfam" id="PF00392">
    <property type="entry name" value="GntR"/>
    <property type="match status" value="1"/>
</dbReference>